<protein>
    <submittedName>
        <fullName evidence="2">Uncharacterized protein</fullName>
    </submittedName>
</protein>
<comment type="caution">
    <text evidence="2">The sequence shown here is derived from an EMBL/GenBank/DDBJ whole genome shotgun (WGS) entry which is preliminary data.</text>
</comment>
<keyword evidence="3" id="KW-1185">Reference proteome</keyword>
<evidence type="ECO:0000313" key="3">
    <source>
        <dbReference type="Proteomes" id="UP000727407"/>
    </source>
</evidence>
<dbReference type="EMBL" id="QNUK01000012">
    <property type="protein sequence ID" value="KAF5908634.1"/>
    <property type="molecule type" value="Genomic_DNA"/>
</dbReference>
<evidence type="ECO:0000313" key="2">
    <source>
        <dbReference type="EMBL" id="KAF5908634.1"/>
    </source>
</evidence>
<gene>
    <name evidence="2" type="ORF">DAT39_001703</name>
</gene>
<proteinExistence type="predicted"/>
<dbReference type="Proteomes" id="UP000727407">
    <property type="component" value="Unassembled WGS sequence"/>
</dbReference>
<organism evidence="2 3">
    <name type="scientific">Clarias magur</name>
    <name type="common">Asian catfish</name>
    <name type="synonym">Macropteronotus magur</name>
    <dbReference type="NCBI Taxonomy" id="1594786"/>
    <lineage>
        <taxon>Eukaryota</taxon>
        <taxon>Metazoa</taxon>
        <taxon>Chordata</taxon>
        <taxon>Craniata</taxon>
        <taxon>Vertebrata</taxon>
        <taxon>Euteleostomi</taxon>
        <taxon>Actinopterygii</taxon>
        <taxon>Neopterygii</taxon>
        <taxon>Teleostei</taxon>
        <taxon>Ostariophysi</taxon>
        <taxon>Siluriformes</taxon>
        <taxon>Clariidae</taxon>
        <taxon>Clarias</taxon>
    </lineage>
</organism>
<reference evidence="2" key="1">
    <citation type="submission" date="2020-07" db="EMBL/GenBank/DDBJ databases">
        <title>Clarias magur genome sequencing, assembly and annotation.</title>
        <authorList>
            <person name="Kushwaha B."/>
            <person name="Kumar R."/>
            <person name="Das P."/>
            <person name="Joshi C.G."/>
            <person name="Kumar D."/>
            <person name="Nagpure N.S."/>
            <person name="Pandey M."/>
            <person name="Agarwal S."/>
            <person name="Srivastava S."/>
            <person name="Singh M."/>
            <person name="Sahoo L."/>
            <person name="Jayasankar P."/>
            <person name="Meher P.K."/>
            <person name="Koringa P.G."/>
            <person name="Iquebal M.A."/>
            <person name="Das S.P."/>
            <person name="Bit A."/>
            <person name="Patnaik S."/>
            <person name="Patel N."/>
            <person name="Shah T.M."/>
            <person name="Hinsu A."/>
            <person name="Jena J.K."/>
        </authorList>
    </citation>
    <scope>NUCLEOTIDE SEQUENCE</scope>
    <source>
        <strain evidence="2">CIFAMagur01</strain>
        <tissue evidence="2">Testis</tissue>
    </source>
</reference>
<accession>A0A8J4UQA6</accession>
<sequence length="106" mass="12084">MDSRSYIAFYEERSLCKGLFLTAWGETVQFGARRGGGTSQPTRPIRASEKKEGRNTPLSSNQSFLPIHQSDVLKIPGFSRKHQFYLQFIRLLVLYNSPLLSDFSLP</sequence>
<evidence type="ECO:0000256" key="1">
    <source>
        <dbReference type="SAM" id="MobiDB-lite"/>
    </source>
</evidence>
<name>A0A8J4UQA6_CLAMG</name>
<feature type="region of interest" description="Disordered" evidence="1">
    <location>
        <begin position="31"/>
        <end position="63"/>
    </location>
</feature>
<dbReference type="AlphaFoldDB" id="A0A8J4UQA6"/>